<reference evidence="2 3" key="1">
    <citation type="submission" date="2018-03" db="EMBL/GenBank/DDBJ databases">
        <title>The draft genome of Mesorhizobium sp. 6GN-30.</title>
        <authorList>
            <person name="Liu L."/>
            <person name="Li L."/>
            <person name="Wang T."/>
            <person name="Zhang X."/>
            <person name="Liang L."/>
        </authorList>
    </citation>
    <scope>NUCLEOTIDE SEQUENCE [LARGE SCALE GENOMIC DNA]</scope>
    <source>
        <strain evidence="2 3">6GN30</strain>
    </source>
</reference>
<dbReference type="InterPro" id="IPR036390">
    <property type="entry name" value="WH_DNA-bd_sf"/>
</dbReference>
<dbReference type="Pfam" id="PF01047">
    <property type="entry name" value="MarR"/>
    <property type="match status" value="1"/>
</dbReference>
<accession>A0A2P7RPN6</accession>
<dbReference type="AlphaFoldDB" id="A0A2P7RPN6"/>
<evidence type="ECO:0000313" key="2">
    <source>
        <dbReference type="EMBL" id="PSJ52174.1"/>
    </source>
</evidence>
<dbReference type="EMBL" id="PXYK01000038">
    <property type="protein sequence ID" value="PSJ52174.1"/>
    <property type="molecule type" value="Genomic_DNA"/>
</dbReference>
<dbReference type="GO" id="GO:0003700">
    <property type="term" value="F:DNA-binding transcription factor activity"/>
    <property type="evidence" value="ECO:0007669"/>
    <property type="project" value="InterPro"/>
</dbReference>
<sequence>MSRCYCSMLRSATRRIGSVYDRALAPLGINIAQFSLLRTIQRRQPVSLTELARSVELDRSTLGRNVRVLERLGLAAMDRGEDDHREAAVKLTARGVEILEKAGPLWEDCQRKIETQLGPVKVTALHEILRSV</sequence>
<evidence type="ECO:0000313" key="3">
    <source>
        <dbReference type="Proteomes" id="UP000241229"/>
    </source>
</evidence>
<evidence type="ECO:0000259" key="1">
    <source>
        <dbReference type="PROSITE" id="PS50995"/>
    </source>
</evidence>
<dbReference type="OrthoDB" id="2287011at2"/>
<dbReference type="InterPro" id="IPR039422">
    <property type="entry name" value="MarR/SlyA-like"/>
</dbReference>
<dbReference type="PROSITE" id="PS50995">
    <property type="entry name" value="HTH_MARR_2"/>
    <property type="match status" value="1"/>
</dbReference>
<dbReference type="PANTHER" id="PTHR33164">
    <property type="entry name" value="TRANSCRIPTIONAL REGULATOR, MARR FAMILY"/>
    <property type="match status" value="1"/>
</dbReference>
<dbReference type="Gene3D" id="1.10.10.10">
    <property type="entry name" value="Winged helix-like DNA-binding domain superfamily/Winged helix DNA-binding domain"/>
    <property type="match status" value="1"/>
</dbReference>
<feature type="domain" description="HTH marR-type" evidence="1">
    <location>
        <begin position="2"/>
        <end position="132"/>
    </location>
</feature>
<comment type="caution">
    <text evidence="2">The sequence shown here is derived from an EMBL/GenBank/DDBJ whole genome shotgun (WGS) entry which is preliminary data.</text>
</comment>
<dbReference type="SMART" id="SM00347">
    <property type="entry name" value="HTH_MARR"/>
    <property type="match status" value="1"/>
</dbReference>
<dbReference type="InterPro" id="IPR000835">
    <property type="entry name" value="HTH_MarR-typ"/>
</dbReference>
<keyword evidence="3" id="KW-1185">Reference proteome</keyword>
<name>A0A2P7RPN6_9HYPH</name>
<proteinExistence type="predicted"/>
<gene>
    <name evidence="2" type="ORF">C7I84_26645</name>
</gene>
<dbReference type="PRINTS" id="PR00598">
    <property type="entry name" value="HTHMARR"/>
</dbReference>
<dbReference type="Proteomes" id="UP000241229">
    <property type="component" value="Unassembled WGS sequence"/>
</dbReference>
<organism evidence="2 3">
    <name type="scientific">Kumtagia ephedrae</name>
    <dbReference type="NCBI Taxonomy" id="2116701"/>
    <lineage>
        <taxon>Bacteria</taxon>
        <taxon>Pseudomonadati</taxon>
        <taxon>Pseudomonadota</taxon>
        <taxon>Alphaproteobacteria</taxon>
        <taxon>Hyphomicrobiales</taxon>
        <taxon>Phyllobacteriaceae</taxon>
        <taxon>Kumtagia</taxon>
    </lineage>
</organism>
<dbReference type="GO" id="GO:0006950">
    <property type="term" value="P:response to stress"/>
    <property type="evidence" value="ECO:0007669"/>
    <property type="project" value="TreeGrafter"/>
</dbReference>
<dbReference type="PANTHER" id="PTHR33164:SF105">
    <property type="entry name" value="TRANSCRIPTIONAL REPRESSOR PROTEIN-RELATED"/>
    <property type="match status" value="1"/>
</dbReference>
<protein>
    <submittedName>
        <fullName evidence="2">MarR family transcriptional regulator</fullName>
    </submittedName>
</protein>
<dbReference type="InterPro" id="IPR036388">
    <property type="entry name" value="WH-like_DNA-bd_sf"/>
</dbReference>
<dbReference type="SUPFAM" id="SSF46785">
    <property type="entry name" value="Winged helix' DNA-binding domain"/>
    <property type="match status" value="1"/>
</dbReference>